<name>A0A848LRK7_9BACT</name>
<evidence type="ECO:0000313" key="2">
    <source>
        <dbReference type="EMBL" id="NMO20321.1"/>
    </source>
</evidence>
<dbReference type="Proteomes" id="UP000518300">
    <property type="component" value="Unassembled WGS sequence"/>
</dbReference>
<evidence type="ECO:0000313" key="3">
    <source>
        <dbReference type="Proteomes" id="UP000518300"/>
    </source>
</evidence>
<dbReference type="AlphaFoldDB" id="A0A848LRK7"/>
<feature type="transmembrane region" description="Helical" evidence="1">
    <location>
        <begin position="23"/>
        <end position="42"/>
    </location>
</feature>
<sequence length="159" mass="16945">MKLPLTSRSFAFTWAPLPSMPEFLAPLPLAGVALMAVNDRWLKPALHNALTGKLSDVAICFFLPLYLSALLALVTRWPRSTRFLLGAGVTALLYTALKVSQPAADLFCDVLAVIGSPLGFTGPFRAVADPTDLVTLPLVFAAVLYGRRAAVPHTPGVTS</sequence>
<organism evidence="2 3">
    <name type="scientific">Pyxidicoccus fallax</name>
    <dbReference type="NCBI Taxonomy" id="394095"/>
    <lineage>
        <taxon>Bacteria</taxon>
        <taxon>Pseudomonadati</taxon>
        <taxon>Myxococcota</taxon>
        <taxon>Myxococcia</taxon>
        <taxon>Myxococcales</taxon>
        <taxon>Cystobacterineae</taxon>
        <taxon>Myxococcaceae</taxon>
        <taxon>Pyxidicoccus</taxon>
    </lineage>
</organism>
<comment type="caution">
    <text evidence="2">The sequence shown here is derived from an EMBL/GenBank/DDBJ whole genome shotgun (WGS) entry which is preliminary data.</text>
</comment>
<dbReference type="EMBL" id="JABBJJ010000237">
    <property type="protein sequence ID" value="NMO20321.1"/>
    <property type="molecule type" value="Genomic_DNA"/>
</dbReference>
<keyword evidence="1" id="KW-0472">Membrane</keyword>
<feature type="transmembrane region" description="Helical" evidence="1">
    <location>
        <begin position="54"/>
        <end position="74"/>
    </location>
</feature>
<evidence type="ECO:0000256" key="1">
    <source>
        <dbReference type="SAM" id="Phobius"/>
    </source>
</evidence>
<keyword evidence="1" id="KW-1133">Transmembrane helix</keyword>
<proteinExistence type="predicted"/>
<gene>
    <name evidence="2" type="ORF">HG543_36495</name>
</gene>
<reference evidence="2 3" key="1">
    <citation type="submission" date="2020-04" db="EMBL/GenBank/DDBJ databases">
        <title>Draft genome of Pyxidicoccus fallax type strain.</title>
        <authorList>
            <person name="Whitworth D.E."/>
        </authorList>
    </citation>
    <scope>NUCLEOTIDE SEQUENCE [LARGE SCALE GENOMIC DNA]</scope>
    <source>
        <strain evidence="2 3">DSM 14698</strain>
    </source>
</reference>
<dbReference type="RefSeq" id="WP_169349541.1">
    <property type="nucleotide sequence ID" value="NZ_JABBJJ010000237.1"/>
</dbReference>
<protein>
    <submittedName>
        <fullName evidence="2">Uncharacterized protein</fullName>
    </submittedName>
</protein>
<keyword evidence="3" id="KW-1185">Reference proteome</keyword>
<keyword evidence="1" id="KW-0812">Transmembrane</keyword>
<accession>A0A848LRK7</accession>